<evidence type="ECO:0000256" key="2">
    <source>
        <dbReference type="ARBA" id="ARBA00023125"/>
    </source>
</evidence>
<dbReference type="InterPro" id="IPR005143">
    <property type="entry name" value="TF_LuxR_autoind-bd_dom"/>
</dbReference>
<dbReference type="Gene3D" id="3.30.450.80">
    <property type="entry name" value="Transcription factor LuxR-like, autoinducer-binding domain"/>
    <property type="match status" value="1"/>
</dbReference>
<dbReference type="CDD" id="cd06170">
    <property type="entry name" value="LuxR_C_like"/>
    <property type="match status" value="1"/>
</dbReference>
<dbReference type="PANTHER" id="PTHR44688:SF16">
    <property type="entry name" value="DNA-BINDING TRANSCRIPTIONAL ACTIVATOR DEVR_DOSR"/>
    <property type="match status" value="1"/>
</dbReference>
<evidence type="ECO:0000256" key="1">
    <source>
        <dbReference type="ARBA" id="ARBA00023015"/>
    </source>
</evidence>
<organism evidence="5 6">
    <name type="scientific">Undibacterium luofuense</name>
    <dbReference type="NCBI Taxonomy" id="2828733"/>
    <lineage>
        <taxon>Bacteria</taxon>
        <taxon>Pseudomonadati</taxon>
        <taxon>Pseudomonadota</taxon>
        <taxon>Betaproteobacteria</taxon>
        <taxon>Burkholderiales</taxon>
        <taxon>Oxalobacteraceae</taxon>
        <taxon>Undibacterium</taxon>
    </lineage>
</organism>
<feature type="domain" description="HTH luxR-type" evidence="4">
    <location>
        <begin position="171"/>
        <end position="236"/>
    </location>
</feature>
<name>A0A941DIZ2_9BURK</name>
<reference evidence="5" key="1">
    <citation type="submission" date="2021-04" db="EMBL/GenBank/DDBJ databases">
        <title>novel species isolated from subtropical streams in China.</title>
        <authorList>
            <person name="Lu H."/>
        </authorList>
    </citation>
    <scope>NUCLEOTIDE SEQUENCE</scope>
    <source>
        <strain evidence="5">LFS511W</strain>
    </source>
</reference>
<keyword evidence="2" id="KW-0238">DNA-binding</keyword>
<evidence type="ECO:0000313" key="5">
    <source>
        <dbReference type="EMBL" id="MBR7780740.1"/>
    </source>
</evidence>
<dbReference type="InterPro" id="IPR000792">
    <property type="entry name" value="Tscrpt_reg_LuxR_C"/>
</dbReference>
<dbReference type="SUPFAM" id="SSF46894">
    <property type="entry name" value="C-terminal effector domain of the bipartite response regulators"/>
    <property type="match status" value="1"/>
</dbReference>
<dbReference type="SMART" id="SM00421">
    <property type="entry name" value="HTH_LUXR"/>
    <property type="match status" value="1"/>
</dbReference>
<gene>
    <name evidence="5" type="ORF">KDM89_01180</name>
</gene>
<dbReference type="EMBL" id="JAGSPN010000001">
    <property type="protein sequence ID" value="MBR7780740.1"/>
    <property type="molecule type" value="Genomic_DNA"/>
</dbReference>
<dbReference type="InterPro" id="IPR036388">
    <property type="entry name" value="WH-like_DNA-bd_sf"/>
</dbReference>
<dbReference type="Proteomes" id="UP000680067">
    <property type="component" value="Unassembled WGS sequence"/>
</dbReference>
<dbReference type="RefSeq" id="WP_212686125.1">
    <property type="nucleotide sequence ID" value="NZ_JAGSPN010000001.1"/>
</dbReference>
<sequence length="241" mass="26947">MNMTSGSELFDTLLHVHTETAWLNTCITISQQLGFPYFLFGYLPHKLTPLTDAKVLGNMPQTWLQTYLTEQCKETDPVLQHCARHQRPFFWAEEYFADIQAQATYACAAGYDLKYGLALPGRGQDAEVSIMLLLSPDPARHPATLGAQQIGQLCLFRDFAMDALRPLLLPPDAAPVKLTPREIECLIWAARGKSSWEIAQILTCAEATVNFHINNAKQKFGVTSRQQAVIRAIRGGWIAIN</sequence>
<dbReference type="Gene3D" id="1.10.10.10">
    <property type="entry name" value="Winged helix-like DNA-binding domain superfamily/Winged helix DNA-binding domain"/>
    <property type="match status" value="1"/>
</dbReference>
<dbReference type="InterPro" id="IPR036693">
    <property type="entry name" value="TF_LuxR_autoind-bd_dom_sf"/>
</dbReference>
<dbReference type="PANTHER" id="PTHR44688">
    <property type="entry name" value="DNA-BINDING TRANSCRIPTIONAL ACTIVATOR DEVR_DOSR"/>
    <property type="match status" value="1"/>
</dbReference>
<evidence type="ECO:0000259" key="4">
    <source>
        <dbReference type="PROSITE" id="PS50043"/>
    </source>
</evidence>
<keyword evidence="6" id="KW-1185">Reference proteome</keyword>
<dbReference type="Pfam" id="PF00196">
    <property type="entry name" value="GerE"/>
    <property type="match status" value="1"/>
</dbReference>
<evidence type="ECO:0000256" key="3">
    <source>
        <dbReference type="ARBA" id="ARBA00023163"/>
    </source>
</evidence>
<accession>A0A941DIZ2</accession>
<evidence type="ECO:0000313" key="6">
    <source>
        <dbReference type="Proteomes" id="UP000680067"/>
    </source>
</evidence>
<proteinExistence type="predicted"/>
<dbReference type="PROSITE" id="PS00622">
    <property type="entry name" value="HTH_LUXR_1"/>
    <property type="match status" value="1"/>
</dbReference>
<keyword evidence="1" id="KW-0805">Transcription regulation</keyword>
<dbReference type="GO" id="GO:0006355">
    <property type="term" value="P:regulation of DNA-templated transcription"/>
    <property type="evidence" value="ECO:0007669"/>
    <property type="project" value="InterPro"/>
</dbReference>
<dbReference type="GO" id="GO:0003677">
    <property type="term" value="F:DNA binding"/>
    <property type="evidence" value="ECO:0007669"/>
    <property type="project" value="UniProtKB-KW"/>
</dbReference>
<dbReference type="SUPFAM" id="SSF75516">
    <property type="entry name" value="Pheromone-binding domain of LuxR-like quorum-sensing transcription factors"/>
    <property type="match status" value="1"/>
</dbReference>
<dbReference type="AlphaFoldDB" id="A0A941DIZ2"/>
<keyword evidence="3" id="KW-0804">Transcription</keyword>
<dbReference type="InterPro" id="IPR016032">
    <property type="entry name" value="Sig_transdc_resp-reg_C-effctor"/>
</dbReference>
<dbReference type="PRINTS" id="PR00038">
    <property type="entry name" value="HTHLUXR"/>
</dbReference>
<comment type="caution">
    <text evidence="5">The sequence shown here is derived from an EMBL/GenBank/DDBJ whole genome shotgun (WGS) entry which is preliminary data.</text>
</comment>
<dbReference type="Pfam" id="PF03472">
    <property type="entry name" value="Autoind_bind"/>
    <property type="match status" value="1"/>
</dbReference>
<protein>
    <submittedName>
        <fullName evidence="5">LuxR family transcriptional regulator</fullName>
    </submittedName>
</protein>
<dbReference type="PROSITE" id="PS50043">
    <property type="entry name" value="HTH_LUXR_2"/>
    <property type="match status" value="1"/>
</dbReference>